<dbReference type="RefSeq" id="WP_193670169.1">
    <property type="nucleotide sequence ID" value="NZ_JACDTV010000012.1"/>
</dbReference>
<keyword evidence="3 6" id="KW-0812">Transmembrane</keyword>
<evidence type="ECO:0000256" key="5">
    <source>
        <dbReference type="ARBA" id="ARBA00023136"/>
    </source>
</evidence>
<dbReference type="PANTHER" id="PTHR30093">
    <property type="entry name" value="GENERAL SECRETION PATHWAY PROTEIN G"/>
    <property type="match status" value="1"/>
</dbReference>
<keyword evidence="8" id="KW-1185">Reference proteome</keyword>
<dbReference type="Gene3D" id="3.30.700.10">
    <property type="entry name" value="Glycoprotein, Type 4 Pilin"/>
    <property type="match status" value="1"/>
</dbReference>
<feature type="transmembrane region" description="Helical" evidence="6">
    <location>
        <begin position="21"/>
        <end position="43"/>
    </location>
</feature>
<evidence type="ECO:0000256" key="1">
    <source>
        <dbReference type="ARBA" id="ARBA00004167"/>
    </source>
</evidence>
<dbReference type="Proteomes" id="UP000732378">
    <property type="component" value="Unassembled WGS sequence"/>
</dbReference>
<evidence type="ECO:0000256" key="2">
    <source>
        <dbReference type="ARBA" id="ARBA00022481"/>
    </source>
</evidence>
<dbReference type="PRINTS" id="PR00813">
    <property type="entry name" value="BCTERIALGSPG"/>
</dbReference>
<evidence type="ECO:0000256" key="4">
    <source>
        <dbReference type="ARBA" id="ARBA00022989"/>
    </source>
</evidence>
<evidence type="ECO:0000313" key="8">
    <source>
        <dbReference type="Proteomes" id="UP000732378"/>
    </source>
</evidence>
<dbReference type="PANTHER" id="PTHR30093:SF44">
    <property type="entry name" value="TYPE II SECRETION SYSTEM CORE PROTEIN G"/>
    <property type="match status" value="1"/>
</dbReference>
<evidence type="ECO:0000256" key="6">
    <source>
        <dbReference type="SAM" id="Phobius"/>
    </source>
</evidence>
<accession>A0ABS2M8P6</accession>
<dbReference type="InterPro" id="IPR012902">
    <property type="entry name" value="N_methyl_site"/>
</dbReference>
<dbReference type="PROSITE" id="PS00409">
    <property type="entry name" value="PROKAR_NTER_METHYL"/>
    <property type="match status" value="1"/>
</dbReference>
<protein>
    <submittedName>
        <fullName evidence="7">Type IV pilus assembly protein PilA</fullName>
    </submittedName>
</protein>
<reference evidence="7 8" key="1">
    <citation type="submission" date="2021-01" db="EMBL/GenBank/DDBJ databases">
        <title>Sequencing the genomes of 1000 actinobacteria strains.</title>
        <authorList>
            <person name="Klenk H.-P."/>
        </authorList>
    </citation>
    <scope>NUCLEOTIDE SEQUENCE [LARGE SCALE GENOMIC DNA]</scope>
    <source>
        <strain evidence="7 8">DSM 18239</strain>
    </source>
</reference>
<dbReference type="InterPro" id="IPR000983">
    <property type="entry name" value="Bac_GSPG_pilin"/>
</dbReference>
<sequence length="150" mass="15716">MLKLPVRPADSEERKDQGFTLIELLVVVLIIGVLAAIAIPVFLSQREKAADASVQSDLKNLGTVQGTYLVDNNAYANKMALLIADGYDFKKTGNNVIKLVSANADGFCATGTREGGTAGTDTFYYDSGEGGLTGVDCTAEYTAVAAADQG</sequence>
<comment type="subcellular location">
    <subcellularLocation>
        <location evidence="1">Membrane</location>
        <topology evidence="1">Single-pass membrane protein</topology>
    </subcellularLocation>
</comment>
<keyword evidence="4 6" id="KW-1133">Transmembrane helix</keyword>
<gene>
    <name evidence="7" type="ORF">JOE61_001381</name>
</gene>
<keyword evidence="5 6" id="KW-0472">Membrane</keyword>
<proteinExistence type="predicted"/>
<evidence type="ECO:0000256" key="3">
    <source>
        <dbReference type="ARBA" id="ARBA00022692"/>
    </source>
</evidence>
<evidence type="ECO:0000313" key="7">
    <source>
        <dbReference type="EMBL" id="MBM7507567.1"/>
    </source>
</evidence>
<dbReference type="Pfam" id="PF07963">
    <property type="entry name" value="N_methyl"/>
    <property type="match status" value="1"/>
</dbReference>
<comment type="caution">
    <text evidence="7">The sequence shown here is derived from an EMBL/GenBank/DDBJ whole genome shotgun (WGS) entry which is preliminary data.</text>
</comment>
<dbReference type="SUPFAM" id="SSF54523">
    <property type="entry name" value="Pili subunits"/>
    <property type="match status" value="1"/>
</dbReference>
<keyword evidence="2" id="KW-0488">Methylation</keyword>
<name>A0ABS2M8P6_9ACTN</name>
<dbReference type="NCBIfam" id="TIGR02532">
    <property type="entry name" value="IV_pilin_GFxxxE"/>
    <property type="match status" value="1"/>
</dbReference>
<dbReference type="InterPro" id="IPR045584">
    <property type="entry name" value="Pilin-like"/>
</dbReference>
<organism evidence="7 8">
    <name type="scientific">Nocardioides salarius</name>
    <dbReference type="NCBI Taxonomy" id="374513"/>
    <lineage>
        <taxon>Bacteria</taxon>
        <taxon>Bacillati</taxon>
        <taxon>Actinomycetota</taxon>
        <taxon>Actinomycetes</taxon>
        <taxon>Propionibacteriales</taxon>
        <taxon>Nocardioidaceae</taxon>
        <taxon>Nocardioides</taxon>
    </lineage>
</organism>
<dbReference type="EMBL" id="JAFBBZ010000001">
    <property type="protein sequence ID" value="MBM7507567.1"/>
    <property type="molecule type" value="Genomic_DNA"/>
</dbReference>